<sequence>MELDSGIELYCDMDNPSERGERPRLPWPGGDQEIRRPVRWERSPSMAMTPKIGPTSFRAATARPKRYRIVRVPVMLSRSG</sequence>
<proteinExistence type="predicted"/>
<evidence type="ECO:0000313" key="3">
    <source>
        <dbReference type="Proteomes" id="UP000642748"/>
    </source>
</evidence>
<reference evidence="2" key="1">
    <citation type="submission" date="2021-01" db="EMBL/GenBank/DDBJ databases">
        <title>Whole genome shotgun sequence of Rugosimonospora africana NBRC 104875.</title>
        <authorList>
            <person name="Komaki H."/>
            <person name="Tamura T."/>
        </authorList>
    </citation>
    <scope>NUCLEOTIDE SEQUENCE</scope>
    <source>
        <strain evidence="2">NBRC 104875</strain>
    </source>
</reference>
<accession>A0A8J3VQ33</accession>
<dbReference type="Proteomes" id="UP000642748">
    <property type="component" value="Unassembled WGS sequence"/>
</dbReference>
<name>A0A8J3VQ33_9ACTN</name>
<comment type="caution">
    <text evidence="2">The sequence shown here is derived from an EMBL/GenBank/DDBJ whole genome shotgun (WGS) entry which is preliminary data.</text>
</comment>
<evidence type="ECO:0000256" key="1">
    <source>
        <dbReference type="SAM" id="MobiDB-lite"/>
    </source>
</evidence>
<keyword evidence="3" id="KW-1185">Reference proteome</keyword>
<dbReference type="EMBL" id="BONZ01000027">
    <property type="protein sequence ID" value="GIH14724.1"/>
    <property type="molecule type" value="Genomic_DNA"/>
</dbReference>
<gene>
    <name evidence="2" type="ORF">Raf01_28960</name>
</gene>
<organism evidence="2 3">
    <name type="scientific">Rugosimonospora africana</name>
    <dbReference type="NCBI Taxonomy" id="556532"/>
    <lineage>
        <taxon>Bacteria</taxon>
        <taxon>Bacillati</taxon>
        <taxon>Actinomycetota</taxon>
        <taxon>Actinomycetes</taxon>
        <taxon>Micromonosporales</taxon>
        <taxon>Micromonosporaceae</taxon>
        <taxon>Rugosimonospora</taxon>
    </lineage>
</organism>
<dbReference type="AlphaFoldDB" id="A0A8J3VQ33"/>
<evidence type="ECO:0000313" key="2">
    <source>
        <dbReference type="EMBL" id="GIH14724.1"/>
    </source>
</evidence>
<protein>
    <submittedName>
        <fullName evidence="2">Uncharacterized protein</fullName>
    </submittedName>
</protein>
<feature type="region of interest" description="Disordered" evidence="1">
    <location>
        <begin position="13"/>
        <end position="33"/>
    </location>
</feature>